<accession>A0A6J3LKN3</accession>
<dbReference type="AlphaFoldDB" id="A0A6J3LKN3"/>
<keyword evidence="1" id="KW-1185">Reference proteome</keyword>
<gene>
    <name evidence="2" type="primary">LOC117242566</name>
</gene>
<evidence type="ECO:0000313" key="1">
    <source>
        <dbReference type="Proteomes" id="UP000504631"/>
    </source>
</evidence>
<name>A0A6J3LKN3_9HYME</name>
<sequence length="179" mass="20788">MYNSICFFTYNSLFACCSRITSDRGTSSTRKFEKLGNFGDTWRICGWNEKEYHLFLRAYSFHVFLLIDGGVSQRRTDTLYTYVEMRDEIRHTLLASKSRDVDGNPSKPRNAKSPDSRLYFAVTLAVHNHNQGSCYELEHLQQSIGSTIVTQSHPFILFSNQYARVSYFSAFSLLFLSYY</sequence>
<protein>
    <submittedName>
        <fullName evidence="2">Uncharacterized protein LOC117242566</fullName>
    </submittedName>
</protein>
<dbReference type="KEGG" id="bvk:117242566"/>
<dbReference type="RefSeq" id="XP_033365251.1">
    <property type="nucleotide sequence ID" value="XM_033509360.1"/>
</dbReference>
<evidence type="ECO:0000313" key="2">
    <source>
        <dbReference type="RefSeq" id="XP_033365251.1"/>
    </source>
</evidence>
<dbReference type="GeneID" id="117242566"/>
<organism evidence="1 2">
    <name type="scientific">Bombus vosnesenskii</name>
    <dbReference type="NCBI Taxonomy" id="207650"/>
    <lineage>
        <taxon>Eukaryota</taxon>
        <taxon>Metazoa</taxon>
        <taxon>Ecdysozoa</taxon>
        <taxon>Arthropoda</taxon>
        <taxon>Hexapoda</taxon>
        <taxon>Insecta</taxon>
        <taxon>Pterygota</taxon>
        <taxon>Neoptera</taxon>
        <taxon>Endopterygota</taxon>
        <taxon>Hymenoptera</taxon>
        <taxon>Apocrita</taxon>
        <taxon>Aculeata</taxon>
        <taxon>Apoidea</taxon>
        <taxon>Anthophila</taxon>
        <taxon>Apidae</taxon>
        <taxon>Bombus</taxon>
        <taxon>Pyrobombus</taxon>
    </lineage>
</organism>
<proteinExistence type="predicted"/>
<dbReference type="Proteomes" id="UP000504631">
    <property type="component" value="Unplaced"/>
</dbReference>
<reference evidence="2" key="1">
    <citation type="submission" date="2025-08" db="UniProtKB">
        <authorList>
            <consortium name="RefSeq"/>
        </authorList>
    </citation>
    <scope>IDENTIFICATION</scope>
    <source>
        <tissue evidence="2">Muscle</tissue>
    </source>
</reference>